<dbReference type="InterPro" id="IPR024775">
    <property type="entry name" value="DinB-like"/>
</dbReference>
<evidence type="ECO:0000313" key="3">
    <source>
        <dbReference type="Proteomes" id="UP000709959"/>
    </source>
</evidence>
<dbReference type="EMBL" id="JADKCH010000005">
    <property type="protein sequence ID" value="MBK8572470.1"/>
    <property type="molecule type" value="Genomic_DNA"/>
</dbReference>
<dbReference type="SUPFAM" id="SSF109854">
    <property type="entry name" value="DinB/YfiT-like putative metalloenzymes"/>
    <property type="match status" value="1"/>
</dbReference>
<dbReference type="AlphaFoldDB" id="A0A936F2K5"/>
<comment type="caution">
    <text evidence="2">The sequence shown here is derived from an EMBL/GenBank/DDBJ whole genome shotgun (WGS) entry which is preliminary data.</text>
</comment>
<gene>
    <name evidence="2" type="ORF">IPN91_07410</name>
</gene>
<proteinExistence type="predicted"/>
<accession>A0A936F2K5</accession>
<feature type="domain" description="DinB-like" evidence="1">
    <location>
        <begin position="11"/>
        <end position="165"/>
    </location>
</feature>
<dbReference type="InterPro" id="IPR034660">
    <property type="entry name" value="DinB/YfiT-like"/>
</dbReference>
<sequence>MSQASALLQSLDDRRRALLDSLESLSPEALCARPAEGAWSSLEIVEHLVVAEQVILQGLPDPATLIDRPRSLRQRCTYPLVWLVLRLGIPVKAPSRRMLPTGGATLAELRERWDATHAWLRAYAEGLPPGGGGKAIFAHPVCGPITLSQALRLDRLHLEVHTRQIRKRSRSSA</sequence>
<evidence type="ECO:0000313" key="2">
    <source>
        <dbReference type="EMBL" id="MBK8572470.1"/>
    </source>
</evidence>
<reference evidence="2 3" key="1">
    <citation type="submission" date="2020-10" db="EMBL/GenBank/DDBJ databases">
        <title>Connecting structure to function with the recovery of over 1000 high-quality activated sludge metagenome-assembled genomes encoding full-length rRNA genes using long-read sequencing.</title>
        <authorList>
            <person name="Singleton C.M."/>
            <person name="Petriglieri F."/>
            <person name="Kristensen J.M."/>
            <person name="Kirkegaard R.H."/>
            <person name="Michaelsen T.Y."/>
            <person name="Andersen M.H."/>
            <person name="Karst S.M."/>
            <person name="Dueholm M.S."/>
            <person name="Nielsen P.H."/>
            <person name="Albertsen M."/>
        </authorList>
    </citation>
    <scope>NUCLEOTIDE SEQUENCE [LARGE SCALE GENOMIC DNA]</scope>
    <source>
        <strain evidence="2">OdNE_18-Q3-R46-58_MAXAC.008</strain>
    </source>
</reference>
<organism evidence="2 3">
    <name type="scientific">Candidatus Geothrix odensensis</name>
    <dbReference type="NCBI Taxonomy" id="2954440"/>
    <lineage>
        <taxon>Bacteria</taxon>
        <taxon>Pseudomonadati</taxon>
        <taxon>Acidobacteriota</taxon>
        <taxon>Holophagae</taxon>
        <taxon>Holophagales</taxon>
        <taxon>Holophagaceae</taxon>
        <taxon>Geothrix</taxon>
    </lineage>
</organism>
<evidence type="ECO:0000259" key="1">
    <source>
        <dbReference type="Pfam" id="PF12867"/>
    </source>
</evidence>
<dbReference type="Proteomes" id="UP000709959">
    <property type="component" value="Unassembled WGS sequence"/>
</dbReference>
<protein>
    <submittedName>
        <fullName evidence="2">DinB family protein</fullName>
    </submittedName>
</protein>
<dbReference type="Gene3D" id="1.20.120.450">
    <property type="entry name" value="dinb family like domain"/>
    <property type="match status" value="1"/>
</dbReference>
<dbReference type="Pfam" id="PF12867">
    <property type="entry name" value="DinB_2"/>
    <property type="match status" value="1"/>
</dbReference>
<name>A0A936F2K5_9BACT</name>